<dbReference type="AlphaFoldDB" id="A0A433VKY7"/>
<protein>
    <recommendedName>
        <fullName evidence="1">Transposase IS200-like domain-containing protein</fullName>
    </recommendedName>
</protein>
<dbReference type="Pfam" id="PF01797">
    <property type="entry name" value="Y1_Tnp"/>
    <property type="match status" value="1"/>
</dbReference>
<evidence type="ECO:0000313" key="2">
    <source>
        <dbReference type="EMBL" id="RUT06741.1"/>
    </source>
</evidence>
<dbReference type="GO" id="GO:0043565">
    <property type="term" value="F:sequence-specific DNA binding"/>
    <property type="evidence" value="ECO:0007669"/>
    <property type="project" value="TreeGrafter"/>
</dbReference>
<dbReference type="SMART" id="SM01321">
    <property type="entry name" value="Y1_Tnp"/>
    <property type="match status" value="1"/>
</dbReference>
<evidence type="ECO:0000259" key="1">
    <source>
        <dbReference type="SMART" id="SM01321"/>
    </source>
</evidence>
<comment type="caution">
    <text evidence="2">The sequence shown here is derived from an EMBL/GenBank/DDBJ whole genome shotgun (WGS) entry which is preliminary data.</text>
</comment>
<name>A0A433VKY7_9CYAN</name>
<organism evidence="2 3">
    <name type="scientific">Dulcicalothrix desertica PCC 7102</name>
    <dbReference type="NCBI Taxonomy" id="232991"/>
    <lineage>
        <taxon>Bacteria</taxon>
        <taxon>Bacillati</taxon>
        <taxon>Cyanobacteriota</taxon>
        <taxon>Cyanophyceae</taxon>
        <taxon>Nostocales</taxon>
        <taxon>Calotrichaceae</taxon>
        <taxon>Dulcicalothrix</taxon>
    </lineage>
</organism>
<reference evidence="2" key="2">
    <citation type="journal article" date="2019" name="Genome Biol. Evol.">
        <title>Day and night: Metabolic profiles and evolutionary relationships of six axenic non-marine cyanobacteria.</title>
        <authorList>
            <person name="Will S.E."/>
            <person name="Henke P."/>
            <person name="Boedeker C."/>
            <person name="Huang S."/>
            <person name="Brinkmann H."/>
            <person name="Rohde M."/>
            <person name="Jarek M."/>
            <person name="Friedl T."/>
            <person name="Seufert S."/>
            <person name="Schumacher M."/>
            <person name="Overmann J."/>
            <person name="Neumann-Schaal M."/>
            <person name="Petersen J."/>
        </authorList>
    </citation>
    <scope>NUCLEOTIDE SEQUENCE [LARGE SCALE GENOMIC DNA]</scope>
    <source>
        <strain evidence="2">PCC 7102</strain>
    </source>
</reference>
<dbReference type="PANTHER" id="PTHR36966">
    <property type="entry name" value="REP-ASSOCIATED TYROSINE TRANSPOSASE"/>
    <property type="match status" value="1"/>
</dbReference>
<dbReference type="EMBL" id="RSCL01000006">
    <property type="protein sequence ID" value="RUT06741.1"/>
    <property type="molecule type" value="Genomic_DNA"/>
</dbReference>
<dbReference type="InterPro" id="IPR036515">
    <property type="entry name" value="Transposase_17_sf"/>
</dbReference>
<feature type="domain" description="Transposase IS200-like" evidence="1">
    <location>
        <begin position="18"/>
        <end position="135"/>
    </location>
</feature>
<evidence type="ECO:0000313" key="3">
    <source>
        <dbReference type="Proteomes" id="UP000271624"/>
    </source>
</evidence>
<dbReference type="SUPFAM" id="SSF143422">
    <property type="entry name" value="Transposase IS200-like"/>
    <property type="match status" value="1"/>
</dbReference>
<dbReference type="RefSeq" id="WP_127081507.1">
    <property type="nucleotide sequence ID" value="NZ_RSCL01000006.1"/>
</dbReference>
<dbReference type="Proteomes" id="UP000271624">
    <property type="component" value="Unassembled WGS sequence"/>
</dbReference>
<dbReference type="InterPro" id="IPR002686">
    <property type="entry name" value="Transposase_17"/>
</dbReference>
<reference evidence="2" key="1">
    <citation type="submission" date="2018-12" db="EMBL/GenBank/DDBJ databases">
        <authorList>
            <person name="Will S."/>
            <person name="Neumann-Schaal M."/>
            <person name="Henke P."/>
        </authorList>
    </citation>
    <scope>NUCLEOTIDE SEQUENCE</scope>
    <source>
        <strain evidence="2">PCC 7102</strain>
    </source>
</reference>
<accession>A0A433VKY7</accession>
<dbReference type="NCBIfam" id="NF047646">
    <property type="entry name" value="REP_Tyr_transpos"/>
    <property type="match status" value="1"/>
</dbReference>
<dbReference type="PANTHER" id="PTHR36966:SF1">
    <property type="entry name" value="REP-ASSOCIATED TYROSINE TRANSPOSASE"/>
    <property type="match status" value="1"/>
</dbReference>
<gene>
    <name evidence="2" type="ORF">DSM106972_029980</name>
</gene>
<sequence>MQETNFKATERNLPHWELDGATYFITFNTWQKLELTPEARQIVLNSCLFFNNKRYKIPVLVVMADHVHMLIEPWLKLENEYWSISNIMHSIKSYSSNQISKASKHTGIIWQDERYDRIVRDEQELLAIWEYIRQNPVKAGFSETPEEYPFFWQAS</sequence>
<dbReference type="GO" id="GO:0006313">
    <property type="term" value="P:DNA transposition"/>
    <property type="evidence" value="ECO:0007669"/>
    <property type="project" value="InterPro"/>
</dbReference>
<dbReference type="InterPro" id="IPR052715">
    <property type="entry name" value="RAYT_transposase"/>
</dbReference>
<dbReference type="OrthoDB" id="9788881at2"/>
<proteinExistence type="predicted"/>
<dbReference type="GO" id="GO:0004803">
    <property type="term" value="F:transposase activity"/>
    <property type="evidence" value="ECO:0007669"/>
    <property type="project" value="InterPro"/>
</dbReference>
<dbReference type="Gene3D" id="3.30.70.1290">
    <property type="entry name" value="Transposase IS200-like"/>
    <property type="match status" value="1"/>
</dbReference>
<keyword evidence="3" id="KW-1185">Reference proteome</keyword>